<gene>
    <name evidence="1" type="ORF">SE17_12035</name>
</gene>
<accession>A0A0P9DB84</accession>
<organism evidence="1 2">
    <name type="scientific">Kouleothrix aurantiaca</name>
    <dbReference type="NCBI Taxonomy" id="186479"/>
    <lineage>
        <taxon>Bacteria</taxon>
        <taxon>Bacillati</taxon>
        <taxon>Chloroflexota</taxon>
        <taxon>Chloroflexia</taxon>
        <taxon>Chloroflexales</taxon>
        <taxon>Roseiflexineae</taxon>
        <taxon>Roseiflexaceae</taxon>
        <taxon>Kouleothrix</taxon>
    </lineage>
</organism>
<keyword evidence="2" id="KW-1185">Reference proteome</keyword>
<evidence type="ECO:0000313" key="1">
    <source>
        <dbReference type="EMBL" id="KPV53019.1"/>
    </source>
</evidence>
<dbReference type="AlphaFoldDB" id="A0A0P9DB84"/>
<proteinExistence type="predicted"/>
<dbReference type="EMBL" id="LJCR01000363">
    <property type="protein sequence ID" value="KPV53019.1"/>
    <property type="molecule type" value="Genomic_DNA"/>
</dbReference>
<reference evidence="1 2" key="1">
    <citation type="submission" date="2015-09" db="EMBL/GenBank/DDBJ databases">
        <title>Draft genome sequence of Kouleothrix aurantiaca JCM 19913.</title>
        <authorList>
            <person name="Hemp J."/>
        </authorList>
    </citation>
    <scope>NUCLEOTIDE SEQUENCE [LARGE SCALE GENOMIC DNA]</scope>
    <source>
        <strain evidence="1 2">COM-B</strain>
    </source>
</reference>
<comment type="caution">
    <text evidence="1">The sequence shown here is derived from an EMBL/GenBank/DDBJ whole genome shotgun (WGS) entry which is preliminary data.</text>
</comment>
<feature type="non-terminal residue" evidence="1">
    <location>
        <position position="136"/>
    </location>
</feature>
<name>A0A0P9DB84_9CHLR</name>
<dbReference type="Proteomes" id="UP000050509">
    <property type="component" value="Unassembled WGS sequence"/>
</dbReference>
<evidence type="ECO:0000313" key="2">
    <source>
        <dbReference type="Proteomes" id="UP000050509"/>
    </source>
</evidence>
<sequence length="136" mass="14392">MADQNPTLDPRAPLAGAWDLYAASYALRGDERHAPAYFLAQNDRAALAIAAMGGARSWPDTLEDSKITAVDRSLVALALLTFAAHSDDRALLDLARQIAREKLISDALRGIEALKRALEAVADGQSGHAPDSAGAE</sequence>
<protein>
    <submittedName>
        <fullName evidence="1">Uncharacterized protein</fullName>
    </submittedName>
</protein>